<reference evidence="2 3" key="1">
    <citation type="submission" date="2020-04" db="EMBL/GenBank/DDBJ databases">
        <title>MicrobeNet Type strains.</title>
        <authorList>
            <person name="Nicholson A.C."/>
        </authorList>
    </citation>
    <scope>NUCLEOTIDE SEQUENCE [LARGE SCALE GENOMIC DNA]</scope>
    <source>
        <strain evidence="2 3">JCM 3332</strain>
    </source>
</reference>
<gene>
    <name evidence="2" type="ORF">HGA15_20690</name>
</gene>
<dbReference type="AlphaFoldDB" id="A0A846YLQ2"/>
<dbReference type="Proteomes" id="UP000570678">
    <property type="component" value="Unassembled WGS sequence"/>
</dbReference>
<organism evidence="2 3">
    <name type="scientific">Nocardia flavorosea</name>
    <dbReference type="NCBI Taxonomy" id="53429"/>
    <lineage>
        <taxon>Bacteria</taxon>
        <taxon>Bacillati</taxon>
        <taxon>Actinomycetota</taxon>
        <taxon>Actinomycetes</taxon>
        <taxon>Mycobacteriales</taxon>
        <taxon>Nocardiaceae</taxon>
        <taxon>Nocardia</taxon>
    </lineage>
</organism>
<dbReference type="EMBL" id="JAAXOT010000010">
    <property type="protein sequence ID" value="NKY58514.1"/>
    <property type="molecule type" value="Genomic_DNA"/>
</dbReference>
<keyword evidence="1" id="KW-0732">Signal</keyword>
<feature type="chain" id="PRO_5039027577" evidence="1">
    <location>
        <begin position="27"/>
        <end position="192"/>
    </location>
</feature>
<dbReference type="InterPro" id="IPR024520">
    <property type="entry name" value="DUF3558"/>
</dbReference>
<sequence>MRTASRKYAKAVGNAVVAMLAAGLVAGCTVSGESASAGPSTTTGEPRVEWNPCSELSAEALEATGASPETKSTRFDAPGDRAAVRMCSWEPADGRPYFIGIGSFIFTLDEFRQNDQVTGFSEVQINDRSGLTFYPTGNENPIRRCYVGLPMAKGGLMIYADWRYGKRDSLPESPPCGLAVQHAQTLEPYLPE</sequence>
<protein>
    <submittedName>
        <fullName evidence="2">DUF3558 domain-containing protein</fullName>
    </submittedName>
</protein>
<accession>A0A846YLQ2</accession>
<evidence type="ECO:0000313" key="3">
    <source>
        <dbReference type="Proteomes" id="UP000570678"/>
    </source>
</evidence>
<comment type="caution">
    <text evidence="2">The sequence shown here is derived from an EMBL/GenBank/DDBJ whole genome shotgun (WGS) entry which is preliminary data.</text>
</comment>
<evidence type="ECO:0000313" key="2">
    <source>
        <dbReference type="EMBL" id="NKY58514.1"/>
    </source>
</evidence>
<keyword evidence="3" id="KW-1185">Reference proteome</keyword>
<dbReference type="PROSITE" id="PS51257">
    <property type="entry name" value="PROKAR_LIPOPROTEIN"/>
    <property type="match status" value="1"/>
</dbReference>
<proteinExistence type="predicted"/>
<dbReference type="Pfam" id="PF12079">
    <property type="entry name" value="DUF3558"/>
    <property type="match status" value="1"/>
</dbReference>
<evidence type="ECO:0000256" key="1">
    <source>
        <dbReference type="SAM" id="SignalP"/>
    </source>
</evidence>
<name>A0A846YLQ2_9NOCA</name>
<feature type="signal peptide" evidence="1">
    <location>
        <begin position="1"/>
        <end position="26"/>
    </location>
</feature>